<keyword evidence="10" id="KW-1185">Reference proteome</keyword>
<sequence>MGMRKEIKKWFIVFLIIWVLIADLPFLFMAFTSFKTQMDLLTGAVWELPKQPTFSNYLTVFKGNFISYFKNSVIAVSLSVVLILLISSMSAYVFARAKFKFNNALYSLIIAGMAIPIHVTLIPIYLLTKRIGVYDNIFGLIGPYVALSLPMSVFILTEFMREIPVEFEEAAKIDGCSFFRIYSNIILPLSRPALITVAIYNGTYLWNEFIFALVLTSSPSKRTLPLGIWDFQGQYGSDIPAIMAFLTLSLLPMLIAYILGQDKIIKGMMAGAVKG</sequence>
<dbReference type="GO" id="GO:0055085">
    <property type="term" value="P:transmembrane transport"/>
    <property type="evidence" value="ECO:0007669"/>
    <property type="project" value="InterPro"/>
</dbReference>
<dbReference type="InterPro" id="IPR000515">
    <property type="entry name" value="MetI-like"/>
</dbReference>
<dbReference type="GO" id="GO:0005886">
    <property type="term" value="C:plasma membrane"/>
    <property type="evidence" value="ECO:0007669"/>
    <property type="project" value="UniProtKB-SubCell"/>
</dbReference>
<keyword evidence="4 7" id="KW-0812">Transmembrane</keyword>
<keyword evidence="5 7" id="KW-1133">Transmembrane helix</keyword>
<dbReference type="InterPro" id="IPR035906">
    <property type="entry name" value="MetI-like_sf"/>
</dbReference>
<feature type="transmembrane region" description="Helical" evidence="7">
    <location>
        <begin position="73"/>
        <end position="93"/>
    </location>
</feature>
<protein>
    <submittedName>
        <fullName evidence="9">Carbohydrate ABC transporter permease</fullName>
    </submittedName>
</protein>
<dbReference type="CDD" id="cd06261">
    <property type="entry name" value="TM_PBP2"/>
    <property type="match status" value="1"/>
</dbReference>
<feature type="domain" description="ABC transmembrane type-1" evidence="8">
    <location>
        <begin position="69"/>
        <end position="260"/>
    </location>
</feature>
<organism evidence="9 10">
    <name type="scientific">Caldicellulosiruptor changbaiensis</name>
    <dbReference type="NCBI Taxonomy" id="1222016"/>
    <lineage>
        <taxon>Bacteria</taxon>
        <taxon>Bacillati</taxon>
        <taxon>Bacillota</taxon>
        <taxon>Bacillota incertae sedis</taxon>
        <taxon>Caldicellulosiruptorales</taxon>
        <taxon>Caldicellulosiruptoraceae</taxon>
        <taxon>Caldicellulosiruptor</taxon>
    </lineage>
</organism>
<evidence type="ECO:0000256" key="3">
    <source>
        <dbReference type="ARBA" id="ARBA00022475"/>
    </source>
</evidence>
<dbReference type="EMBL" id="CP034791">
    <property type="protein sequence ID" value="AZT91194.1"/>
    <property type="molecule type" value="Genomic_DNA"/>
</dbReference>
<dbReference type="RefSeq" id="WP_127352530.1">
    <property type="nucleotide sequence ID" value="NZ_CP034791.1"/>
</dbReference>
<dbReference type="AlphaFoldDB" id="A0A3T0D825"/>
<feature type="transmembrane region" description="Helical" evidence="7">
    <location>
        <begin position="105"/>
        <end position="125"/>
    </location>
</feature>
<evidence type="ECO:0000256" key="4">
    <source>
        <dbReference type="ARBA" id="ARBA00022692"/>
    </source>
</evidence>
<dbReference type="SUPFAM" id="SSF161098">
    <property type="entry name" value="MetI-like"/>
    <property type="match status" value="1"/>
</dbReference>
<name>A0A3T0D825_9FIRM</name>
<dbReference type="Gene3D" id="1.10.3720.10">
    <property type="entry name" value="MetI-like"/>
    <property type="match status" value="1"/>
</dbReference>
<dbReference type="PROSITE" id="PS50928">
    <property type="entry name" value="ABC_TM1"/>
    <property type="match status" value="1"/>
</dbReference>
<evidence type="ECO:0000259" key="8">
    <source>
        <dbReference type="PROSITE" id="PS50928"/>
    </source>
</evidence>
<evidence type="ECO:0000256" key="5">
    <source>
        <dbReference type="ARBA" id="ARBA00022989"/>
    </source>
</evidence>
<proteinExistence type="inferred from homology"/>
<accession>A0A3T0D825</accession>
<comment type="subcellular location">
    <subcellularLocation>
        <location evidence="1 7">Cell membrane</location>
        <topology evidence="1 7">Multi-pass membrane protein</topology>
    </subcellularLocation>
</comment>
<reference evidence="9 10" key="1">
    <citation type="submission" date="2018-12" db="EMBL/GenBank/DDBJ databases">
        <title>Genome sequence from the cellulolytic species, Caldicellulosiruptor changbaiensis.</title>
        <authorList>
            <person name="Blumer-Schuette S.E."/>
            <person name="Mendoza C."/>
        </authorList>
    </citation>
    <scope>NUCLEOTIDE SEQUENCE [LARGE SCALE GENOMIC DNA]</scope>
    <source>
        <strain evidence="9 10">CBS-Z</strain>
    </source>
</reference>
<dbReference type="PANTHER" id="PTHR43744">
    <property type="entry name" value="ABC TRANSPORTER PERMEASE PROTEIN MG189-RELATED-RELATED"/>
    <property type="match status" value="1"/>
</dbReference>
<evidence type="ECO:0000256" key="6">
    <source>
        <dbReference type="ARBA" id="ARBA00023136"/>
    </source>
</evidence>
<evidence type="ECO:0000313" key="9">
    <source>
        <dbReference type="EMBL" id="AZT91194.1"/>
    </source>
</evidence>
<dbReference type="KEGG" id="ccha:ELD05_11445"/>
<evidence type="ECO:0000313" key="10">
    <source>
        <dbReference type="Proteomes" id="UP000282930"/>
    </source>
</evidence>
<feature type="transmembrane region" description="Helical" evidence="7">
    <location>
        <begin position="137"/>
        <end position="156"/>
    </location>
</feature>
<dbReference type="Proteomes" id="UP000282930">
    <property type="component" value="Chromosome"/>
</dbReference>
<feature type="transmembrane region" description="Helical" evidence="7">
    <location>
        <begin position="12"/>
        <end position="31"/>
    </location>
</feature>
<dbReference type="PANTHER" id="PTHR43744:SF12">
    <property type="entry name" value="ABC TRANSPORTER PERMEASE PROTEIN MG189-RELATED"/>
    <property type="match status" value="1"/>
</dbReference>
<evidence type="ECO:0000256" key="1">
    <source>
        <dbReference type="ARBA" id="ARBA00004651"/>
    </source>
</evidence>
<evidence type="ECO:0000256" key="2">
    <source>
        <dbReference type="ARBA" id="ARBA00022448"/>
    </source>
</evidence>
<gene>
    <name evidence="9" type="ORF">ELD05_11445</name>
</gene>
<keyword evidence="3" id="KW-1003">Cell membrane</keyword>
<dbReference type="Pfam" id="PF00528">
    <property type="entry name" value="BPD_transp_1"/>
    <property type="match status" value="1"/>
</dbReference>
<feature type="transmembrane region" description="Helical" evidence="7">
    <location>
        <begin position="193"/>
        <end position="215"/>
    </location>
</feature>
<keyword evidence="2 7" id="KW-0813">Transport</keyword>
<keyword evidence="6 7" id="KW-0472">Membrane</keyword>
<comment type="similarity">
    <text evidence="7">Belongs to the binding-protein-dependent transport system permease family.</text>
</comment>
<feature type="transmembrane region" description="Helical" evidence="7">
    <location>
        <begin position="239"/>
        <end position="259"/>
    </location>
</feature>
<evidence type="ECO:0000256" key="7">
    <source>
        <dbReference type="RuleBase" id="RU363032"/>
    </source>
</evidence>